<dbReference type="Proteomes" id="UP001319045">
    <property type="component" value="Chromosome"/>
</dbReference>
<evidence type="ECO:0000256" key="10">
    <source>
        <dbReference type="ARBA" id="ARBA00022989"/>
    </source>
</evidence>
<dbReference type="CDD" id="cd13120">
    <property type="entry name" value="BF2867_like_N"/>
    <property type="match status" value="1"/>
</dbReference>
<keyword evidence="10" id="KW-1133">Transmembrane helix</keyword>
<dbReference type="InterPro" id="IPR055163">
    <property type="entry name" value="ALK/LTK-like_GRD"/>
</dbReference>
<name>A0ABM7NZ84_9BACT</name>
<keyword evidence="7" id="KW-0547">Nucleotide-binding</keyword>
<dbReference type="Gene3D" id="2.60.40.2620">
    <property type="entry name" value="Fimbrillin-like"/>
    <property type="match status" value="1"/>
</dbReference>
<keyword evidence="5" id="KW-0812">Transmembrane</keyword>
<dbReference type="EC" id="2.7.10.1" evidence="2"/>
<evidence type="ECO:0000256" key="13">
    <source>
        <dbReference type="ARBA" id="ARBA00023157"/>
    </source>
</evidence>
<comment type="subcellular location">
    <subcellularLocation>
        <location evidence="1">Cell membrane</location>
        <topology evidence="1">Single-pass type I membrane protein</topology>
    </subcellularLocation>
</comment>
<keyword evidence="8" id="KW-0418">Kinase</keyword>
<keyword evidence="13" id="KW-1015">Disulfide bond</keyword>
<dbReference type="Pfam" id="PF12810">
    <property type="entry name" value="ALK_LTK_GRD"/>
    <property type="match status" value="1"/>
</dbReference>
<evidence type="ECO:0000256" key="5">
    <source>
        <dbReference type="ARBA" id="ARBA00022692"/>
    </source>
</evidence>
<dbReference type="EMBL" id="AP024484">
    <property type="protein sequence ID" value="BCS85844.1"/>
    <property type="molecule type" value="Genomic_DNA"/>
</dbReference>
<keyword evidence="3" id="KW-1003">Cell membrane</keyword>
<keyword evidence="12" id="KW-0829">Tyrosine-protein kinase</keyword>
<evidence type="ECO:0000256" key="6">
    <source>
        <dbReference type="ARBA" id="ARBA00022729"/>
    </source>
</evidence>
<evidence type="ECO:0000313" key="18">
    <source>
        <dbReference type="Proteomes" id="UP001319045"/>
    </source>
</evidence>
<evidence type="ECO:0000256" key="2">
    <source>
        <dbReference type="ARBA" id="ARBA00011902"/>
    </source>
</evidence>
<evidence type="ECO:0000256" key="3">
    <source>
        <dbReference type="ARBA" id="ARBA00022475"/>
    </source>
</evidence>
<evidence type="ECO:0000256" key="11">
    <source>
        <dbReference type="ARBA" id="ARBA00023136"/>
    </source>
</evidence>
<evidence type="ECO:0000256" key="9">
    <source>
        <dbReference type="ARBA" id="ARBA00022840"/>
    </source>
</evidence>
<keyword evidence="15" id="KW-0325">Glycoprotein</keyword>
<protein>
    <recommendedName>
        <fullName evidence="2">receptor protein-tyrosine kinase</fullName>
        <ecNumber evidence="2">2.7.10.1</ecNumber>
    </recommendedName>
</protein>
<gene>
    <name evidence="17" type="ORF">prwr041_17370</name>
</gene>
<evidence type="ECO:0000256" key="7">
    <source>
        <dbReference type="ARBA" id="ARBA00022741"/>
    </source>
</evidence>
<keyword evidence="14" id="KW-0675">Receptor</keyword>
<evidence type="ECO:0000256" key="12">
    <source>
        <dbReference type="ARBA" id="ARBA00023137"/>
    </source>
</evidence>
<keyword evidence="11" id="KW-0472">Membrane</keyword>
<evidence type="ECO:0000256" key="15">
    <source>
        <dbReference type="ARBA" id="ARBA00023180"/>
    </source>
</evidence>
<dbReference type="InterPro" id="IPR042278">
    <property type="entry name" value="Mfa-like_1_N"/>
</dbReference>
<organism evidence="17 18">
    <name type="scientific">Prevotella herbatica</name>
    <dbReference type="NCBI Taxonomy" id="2801997"/>
    <lineage>
        <taxon>Bacteria</taxon>
        <taxon>Pseudomonadati</taxon>
        <taxon>Bacteroidota</taxon>
        <taxon>Bacteroidia</taxon>
        <taxon>Bacteroidales</taxon>
        <taxon>Prevotellaceae</taxon>
        <taxon>Prevotella</taxon>
    </lineage>
</organism>
<keyword evidence="6" id="KW-0732">Signal</keyword>
<keyword evidence="9" id="KW-0067">ATP-binding</keyword>
<feature type="domain" description="ALK/LTK-like glycine-rich" evidence="16">
    <location>
        <begin position="316"/>
        <end position="596"/>
    </location>
</feature>
<evidence type="ECO:0000313" key="17">
    <source>
        <dbReference type="EMBL" id="BCS85844.1"/>
    </source>
</evidence>
<dbReference type="RefSeq" id="WP_207153464.1">
    <property type="nucleotide sequence ID" value="NZ_AP024484.1"/>
</dbReference>
<dbReference type="CDD" id="cd13121">
    <property type="entry name" value="BF2867_like_C"/>
    <property type="match status" value="1"/>
</dbReference>
<accession>A0ABM7NZ84</accession>
<keyword evidence="4" id="KW-0808">Transferase</keyword>
<evidence type="ECO:0000256" key="1">
    <source>
        <dbReference type="ARBA" id="ARBA00004251"/>
    </source>
</evidence>
<reference evidence="17 18" key="1">
    <citation type="journal article" date="2022" name="Int. J. Syst. Evol. Microbiol.">
        <title>Prevotella herbatica sp. nov., a plant polysaccharide-decomposing anaerobic bacterium isolated from a methanogenic reactor.</title>
        <authorList>
            <person name="Uek A."/>
            <person name="Tonouchi A."/>
            <person name="Kaku N."/>
            <person name="Ueki K."/>
        </authorList>
    </citation>
    <scope>NUCLEOTIDE SEQUENCE [LARGE SCALE GENOMIC DNA]</scope>
    <source>
        <strain evidence="17 18">WR041</strain>
    </source>
</reference>
<evidence type="ECO:0000256" key="14">
    <source>
        <dbReference type="ARBA" id="ARBA00023170"/>
    </source>
</evidence>
<sequence length="600" mass="63150">MVRKFLQGLNILFLLLIIISTFCSCTGEMNMLDGNNNEQINFSVFVPEWKNTDSLSRCKTSRATPITDASLSTSNTFDLIADQNDGTGNYCTFIDKEAVSFTNSIWQTTSSNYYWSGIANKTVNFYAYYPTSISGNISHTTGSAPTLLYTVSDDVTSQIDIIAATSNSVPGSTTSSTPLIFNHIFSAVKFSVGASGLPSGTIKSISISGIHNSGTYTFGSGWSNVKGSNTFVISPSTVITGTSGVSITSDTYTLMMIPQIFSNATISLVYSNGTTFSTTISGTWNAGGVYTYNLSKTIVRNYDYTGAAQTFTAPYTGTYKIECWGAQGGTISNQNFPYPDGGLGGYTSGNIYLLSGTVLYIYVGQKGSLLNEMYRTYNGGGMGAANDGACSSGGGETDIRIIGGEFGEFNSIKSRIMVAGGGGGCERSYLAGAAGGLVAYNSNNTSINNFIVNQTNGYRLCFGENADLSITASGAGGGYQGGVTGDAIGMGTLYLGSTGGSSFISGHNGCNAINYDKTITGTRTVNSLNETYDICSFTGQSILYINGVPYVFNNTKMIDGQGFNWTDTKGTLYGMPSPTGGTETGHSGNGYARITFVSAN</sequence>
<evidence type="ECO:0000259" key="16">
    <source>
        <dbReference type="Pfam" id="PF12810"/>
    </source>
</evidence>
<proteinExistence type="predicted"/>
<evidence type="ECO:0000256" key="4">
    <source>
        <dbReference type="ARBA" id="ARBA00022679"/>
    </source>
</evidence>
<evidence type="ECO:0000256" key="8">
    <source>
        <dbReference type="ARBA" id="ARBA00022777"/>
    </source>
</evidence>
<keyword evidence="18" id="KW-1185">Reference proteome</keyword>
<dbReference type="PROSITE" id="PS51257">
    <property type="entry name" value="PROKAR_LIPOPROTEIN"/>
    <property type="match status" value="1"/>
</dbReference>